<dbReference type="Proteomes" id="UP000019276">
    <property type="component" value="Unassembled WGS sequence"/>
</dbReference>
<keyword evidence="2" id="KW-1185">Reference proteome</keyword>
<dbReference type="InterPro" id="IPR016181">
    <property type="entry name" value="Acyl_CoA_acyltransferase"/>
</dbReference>
<dbReference type="EMBL" id="ARZY01000006">
    <property type="protein sequence ID" value="EWH11129.1"/>
    <property type="molecule type" value="Genomic_DNA"/>
</dbReference>
<protein>
    <recommendedName>
        <fullName evidence="3">PEP-CTERM/exosortase system-associated acyltransferase</fullName>
    </recommendedName>
</protein>
<dbReference type="OrthoDB" id="582214at2"/>
<dbReference type="NCBIfam" id="TIGR03694">
    <property type="entry name" value="exosort_acyl"/>
    <property type="match status" value="1"/>
</dbReference>
<reference evidence="1 2" key="1">
    <citation type="journal article" date="2014" name="Genome Announc.">
        <title>Draft Genome Sequence of the Agar-Degrading Bacterium Catenovulum sp. Strain DS-2, Isolated from Intestines of Haliotis diversicolor.</title>
        <authorList>
            <person name="Shan D."/>
            <person name="Li X."/>
            <person name="Gu Z."/>
            <person name="Wei G."/>
            <person name="Gao Z."/>
            <person name="Shao Z."/>
        </authorList>
    </citation>
    <scope>NUCLEOTIDE SEQUENCE [LARGE SCALE GENOMIC DNA]</scope>
    <source>
        <strain evidence="1 2">DS-2</strain>
    </source>
</reference>
<dbReference type="RefSeq" id="WP_035013506.1">
    <property type="nucleotide sequence ID" value="NZ_ARZY01000006.1"/>
</dbReference>
<evidence type="ECO:0000313" key="1">
    <source>
        <dbReference type="EMBL" id="EWH11129.1"/>
    </source>
</evidence>
<organism evidence="1 2">
    <name type="scientific">Catenovulum agarivorans DS-2</name>
    <dbReference type="NCBI Taxonomy" id="1328313"/>
    <lineage>
        <taxon>Bacteria</taxon>
        <taxon>Pseudomonadati</taxon>
        <taxon>Pseudomonadota</taxon>
        <taxon>Gammaproteobacteria</taxon>
        <taxon>Alteromonadales</taxon>
        <taxon>Alteromonadaceae</taxon>
        <taxon>Catenovulum</taxon>
    </lineage>
</organism>
<dbReference type="PATRIC" id="fig|1328313.3.peg.974"/>
<gene>
    <name evidence="1" type="ORF">DS2_04710</name>
</gene>
<dbReference type="STRING" id="1328313.DS2_04710"/>
<name>W7QE11_9ALTE</name>
<proteinExistence type="predicted"/>
<dbReference type="AlphaFoldDB" id="W7QE11"/>
<dbReference type="SUPFAM" id="SSF55729">
    <property type="entry name" value="Acyl-CoA N-acyltransferases (Nat)"/>
    <property type="match status" value="1"/>
</dbReference>
<accession>W7QE11</accession>
<evidence type="ECO:0000313" key="2">
    <source>
        <dbReference type="Proteomes" id="UP000019276"/>
    </source>
</evidence>
<dbReference type="Gene3D" id="3.40.630.30">
    <property type="match status" value="1"/>
</dbReference>
<comment type="caution">
    <text evidence="1">The sequence shown here is derived from an EMBL/GenBank/DDBJ whole genome shotgun (WGS) entry which is preliminary data.</text>
</comment>
<dbReference type="eggNOG" id="COG3916">
    <property type="taxonomic scope" value="Bacteria"/>
</dbReference>
<sequence length="276" mass="31464">MNLQKTLSSLSKKPIIGGIFKFILGYAANKTAKSIAHHFSQFLQPQLAITDELQQESYKVRYNVYCHELHFLEENDLKLEKDHFDEHSIHVVIKHKSTNAIAGTVRIVTSENEQQKLPLEAYCPDAVDSHEMHPANQERTSICEASRLAVPAEFRRRNVDKYDGAATGVINEQSYSEMELRCFPFIAIGLYLCAANITIAKGIDHIYVMMEPRLARSLRFVGIPFTQIGPVVEYHGKRAPFHIDPRVLLKTLSPGYKMLMKNIEKELKRQGLGREI</sequence>
<dbReference type="Pfam" id="PF13444">
    <property type="entry name" value="Acetyltransf_5"/>
    <property type="match status" value="1"/>
</dbReference>
<dbReference type="InterPro" id="IPR022484">
    <property type="entry name" value="PEP-CTERM/exosrtase_acylTfrase"/>
</dbReference>
<evidence type="ECO:0008006" key="3">
    <source>
        <dbReference type="Google" id="ProtNLM"/>
    </source>
</evidence>